<evidence type="ECO:0000313" key="2">
    <source>
        <dbReference type="Proteomes" id="UP000482960"/>
    </source>
</evidence>
<gene>
    <name evidence="1" type="ORF">Prum_068430</name>
</gene>
<reference evidence="1 2" key="2">
    <citation type="submission" date="2020-03" db="EMBL/GenBank/DDBJ databases">
        <authorList>
            <person name="Ichikawa N."/>
            <person name="Kimura A."/>
            <person name="Kitahashi Y."/>
            <person name="Uohara A."/>
        </authorList>
    </citation>
    <scope>NUCLEOTIDE SEQUENCE [LARGE SCALE GENOMIC DNA]</scope>
    <source>
        <strain evidence="1 2">NBRC 108638</strain>
    </source>
</reference>
<keyword evidence="2" id="KW-1185">Reference proteome</keyword>
<dbReference type="EMBL" id="BLPG01000001">
    <property type="protein sequence ID" value="GFJ93201.1"/>
    <property type="molecule type" value="Genomic_DNA"/>
</dbReference>
<dbReference type="Proteomes" id="UP000482960">
    <property type="component" value="Unassembled WGS sequence"/>
</dbReference>
<reference evidence="1 2" key="1">
    <citation type="submission" date="2020-03" db="EMBL/GenBank/DDBJ databases">
        <title>Whole genome shotgun sequence of Phytohabitans rumicis NBRC 108638.</title>
        <authorList>
            <person name="Komaki H."/>
            <person name="Tamura T."/>
        </authorList>
    </citation>
    <scope>NUCLEOTIDE SEQUENCE [LARGE SCALE GENOMIC DNA]</scope>
    <source>
        <strain evidence="1 2">NBRC 108638</strain>
    </source>
</reference>
<name>A0A6V8LEG3_9ACTN</name>
<evidence type="ECO:0000313" key="1">
    <source>
        <dbReference type="EMBL" id="GFJ93201.1"/>
    </source>
</evidence>
<protein>
    <submittedName>
        <fullName evidence="1">Uncharacterized protein</fullName>
    </submittedName>
</protein>
<dbReference type="AlphaFoldDB" id="A0A6V8LEG3"/>
<proteinExistence type="predicted"/>
<comment type="caution">
    <text evidence="1">The sequence shown here is derived from an EMBL/GenBank/DDBJ whole genome shotgun (WGS) entry which is preliminary data.</text>
</comment>
<organism evidence="1 2">
    <name type="scientific">Phytohabitans rumicis</name>
    <dbReference type="NCBI Taxonomy" id="1076125"/>
    <lineage>
        <taxon>Bacteria</taxon>
        <taxon>Bacillati</taxon>
        <taxon>Actinomycetota</taxon>
        <taxon>Actinomycetes</taxon>
        <taxon>Micromonosporales</taxon>
        <taxon>Micromonosporaceae</taxon>
    </lineage>
</organism>
<sequence>MVRGPDLTRVSIAFRSCYRLRRDLPGDLVSVIGRGQPGPNVEDLPDALLGDEVPDHPAQNSRSARAGCSHWCRAKVLSIHTLVRLDQLLGLSVYSAWHWCTCC</sequence>
<accession>A0A6V8LEG3</accession>